<keyword evidence="1" id="KW-0472">Membrane</keyword>
<dbReference type="OrthoDB" id="5905880at2"/>
<evidence type="ECO:0000256" key="1">
    <source>
        <dbReference type="SAM" id="Phobius"/>
    </source>
</evidence>
<gene>
    <name evidence="2" type="ORF">E2F43_16795</name>
</gene>
<organism evidence="2 3">
    <name type="scientific">Seongchinamella unica</name>
    <dbReference type="NCBI Taxonomy" id="2547392"/>
    <lineage>
        <taxon>Bacteria</taxon>
        <taxon>Pseudomonadati</taxon>
        <taxon>Pseudomonadota</taxon>
        <taxon>Gammaproteobacteria</taxon>
        <taxon>Cellvibrionales</taxon>
        <taxon>Halieaceae</taxon>
        <taxon>Seongchinamella</taxon>
    </lineage>
</organism>
<comment type="caution">
    <text evidence="2">The sequence shown here is derived from an EMBL/GenBank/DDBJ whole genome shotgun (WGS) entry which is preliminary data.</text>
</comment>
<evidence type="ECO:0000313" key="3">
    <source>
        <dbReference type="Proteomes" id="UP000295554"/>
    </source>
</evidence>
<keyword evidence="1" id="KW-1133">Transmembrane helix</keyword>
<keyword evidence="1" id="KW-0812">Transmembrane</keyword>
<dbReference type="Proteomes" id="UP000295554">
    <property type="component" value="Unassembled WGS sequence"/>
</dbReference>
<feature type="transmembrane region" description="Helical" evidence="1">
    <location>
        <begin position="94"/>
        <end position="113"/>
    </location>
</feature>
<sequence length="184" mass="20102">MKRHYFINDHLDELKHVQRDLLAAGLTPPQFHVLSEDEAALERLRLNPVEAVLQKDVVRGTERGAAIGLGLAAAVLLLAWATGLAASLGWMPPVFLAVVILGFCTWEGGLIGIGEEHADFRRFHNDLAAGRHVLLVDCDQDQAPALQRIVANYPGLEDAGSGSATPAPVIRFRDKWSRFLELAP</sequence>
<dbReference type="RefSeq" id="WP_133214823.1">
    <property type="nucleotide sequence ID" value="NZ_SMSE01000004.1"/>
</dbReference>
<dbReference type="AlphaFoldDB" id="A0A4R5LNV6"/>
<reference evidence="2 3" key="1">
    <citation type="submission" date="2019-03" db="EMBL/GenBank/DDBJ databases">
        <title>Seongchinamella monodicae gen. nov., sp. nov., a novel member of the Gammaproteobacteria isolated from a tidal mudflat of beach.</title>
        <authorList>
            <person name="Yang H.G."/>
            <person name="Kang J.W."/>
            <person name="Lee S.D."/>
        </authorList>
    </citation>
    <scope>NUCLEOTIDE SEQUENCE [LARGE SCALE GENOMIC DNA]</scope>
    <source>
        <strain evidence="2 3">GH4-78</strain>
    </source>
</reference>
<protein>
    <submittedName>
        <fullName evidence="2">NAD/FAD-utilizing enzyme</fullName>
    </submittedName>
</protein>
<name>A0A4R5LNV6_9GAMM</name>
<proteinExistence type="predicted"/>
<feature type="transmembrane region" description="Helical" evidence="1">
    <location>
        <begin position="65"/>
        <end position="88"/>
    </location>
</feature>
<dbReference type="EMBL" id="SMSE01000004">
    <property type="protein sequence ID" value="TDG12015.1"/>
    <property type="molecule type" value="Genomic_DNA"/>
</dbReference>
<evidence type="ECO:0000313" key="2">
    <source>
        <dbReference type="EMBL" id="TDG12015.1"/>
    </source>
</evidence>
<keyword evidence="3" id="KW-1185">Reference proteome</keyword>
<accession>A0A4R5LNV6</accession>